<organism evidence="5">
    <name type="scientific">Octopus bimaculoides</name>
    <name type="common">California two-spotted octopus</name>
    <dbReference type="NCBI Taxonomy" id="37653"/>
    <lineage>
        <taxon>Eukaryota</taxon>
        <taxon>Metazoa</taxon>
        <taxon>Spiralia</taxon>
        <taxon>Lophotrochozoa</taxon>
        <taxon>Mollusca</taxon>
        <taxon>Cephalopoda</taxon>
        <taxon>Coleoidea</taxon>
        <taxon>Octopodiformes</taxon>
        <taxon>Octopoda</taxon>
        <taxon>Incirrata</taxon>
        <taxon>Octopodidae</taxon>
        <taxon>Octopus</taxon>
    </lineage>
</organism>
<accession>A0A0L8HPX9</accession>
<protein>
    <recommendedName>
        <fullName evidence="6">Trafficking protein particle complex subunit 8</fullName>
    </recommendedName>
</protein>
<feature type="domain" description="TPPC8 C-terminal Ig-like" evidence="1">
    <location>
        <begin position="1526"/>
        <end position="1660"/>
    </location>
</feature>
<dbReference type="Pfam" id="PF24544">
    <property type="entry name" value="Ig_TPPC8_2nd"/>
    <property type="match status" value="1"/>
</dbReference>
<dbReference type="Pfam" id="PF24542">
    <property type="entry name" value="Ig_TPPC8_C"/>
    <property type="match status" value="1"/>
</dbReference>
<dbReference type="PANTHER" id="PTHR12975:SF6">
    <property type="entry name" value="TRAFFICKING PROTEIN PARTICLE COMPLEX SUBUNIT 8"/>
    <property type="match status" value="1"/>
</dbReference>
<feature type="domain" description="TPPC8 second Ig-like" evidence="2">
    <location>
        <begin position="1151"/>
        <end position="1279"/>
    </location>
</feature>
<dbReference type="GO" id="GO:1990072">
    <property type="term" value="C:TRAPPIII protein complex"/>
    <property type="evidence" value="ECO:0007669"/>
    <property type="project" value="TreeGrafter"/>
</dbReference>
<dbReference type="OrthoDB" id="203724at2759"/>
<feature type="domain" description="TPPC8 third Ig-like" evidence="4">
    <location>
        <begin position="1283"/>
        <end position="1482"/>
    </location>
</feature>
<name>A0A0L8HPX9_OCTBM</name>
<sequence length="1686" mass="187464">MAQCKQTAQEFIQNTFSPQVAVLCSADAEHLCQKNNLTFVELVQPFCRLNSEAHIRDPNNVLHSIHNLKITVKDLNTPPPQQAVARKMMTDTVASAQPQLLDGNQRNVISVGDYDLQLSATTPWFEAYRECFLHLLPPSDHEFLNHSIACMFVVSSGHTDPVGVFNTLSQQQSQQHNQFPNKLPKWFCPNILKYYVLLHDVVEGEQAKAEAVYQSMKTTFGAHLCHLLQINSRSVQTAETFKNDQNMPDPWSQFLHRAPESNSSVKLSNPCQHGKLTLNDDDEPYNHECNALTSAFPCGTDTGAFPCGTDTGAFPCGTDMGAIPCGTDTGAFPRGTGAFPRGTGAFPRGTGAFPRGTGAFPRGTDWFRFVGGSLAMYFQICEEQKPQKATFRYFITWIYEKKSVSNGIKLSILYQPNILQLYSIPIHYFSTEGADYDVPENNLLNIQDEFSTQLNESTNQPIEQNSNEQVETAVEAMESKQYGTNEQVGLINSPNSSKIFDHPLAEESRSLNGSMNTINALSPDGSGAAISGVATTTGGHFIISPTEKPKSDQHGMCLTISDHDRLRIFMHEFCVRALIPWAERQMRVLNDQVLGDLVSDGVIYTTEAPELQMRRLADLAFLFQIYDFAYHTYQTAKRDFNNDHAWLHYAGALEMACITLFMQDNGRQYPHHYMESAVTTYLATCRNPQLAARGTLISTEALKSKGMYGEAAMQFIKMISEQDSDLRSALLLEQAAHCYIKKRPPMARKYAFHMILAGHRFSKSGQKKHALRSYSQALQVYKGKHWSLAEDHINFIIGRQSFNLKQLENATAAFKHLLTADSCQTTAQQAAFLKEYLFVYKQLLGQSLNEGTLYPGPLPELPLPTVDSNVTKVLLCNTVTPRTISEVNPVLVGVCMSQEDTENEKWFELEKQLVLSTCNGGSLPLSFRPSLHCFTDSTDNKFNPIGFVGEKVSVEVHLVNPLKITLLLTDVVLLWTFLPHLPDNQEKSPLITNEVSSVKNKLADEIIHTEVLKEVTLTGNMELPVQLSLTPQQTGELRIVGIAYNLGTNSLQSSNSTNSLILNDGNLTGTTVTTSTSATTPGTGPTRANYSNSINVRGKQRLEVQGPRLNSNKEERASKVYGPDRRLDLVIKQQMPILKVELDKIPETLLCGEVQSITLKFCNDGTIPLKNLKIASNTPSFLALGTDVDLVDSVPFSSIYQTQEEDICGEIPGNDPKEVAMNGIIVIDIPIPNGILKPNFTMTVPMWVRGNDVAGVHTINFLFYYEPVEQDTKIKYRVLRYSAVINTVESLSVQATIQRSRACVQKCSEDRDECFITCELENLNSGQTKAPHLKTIQIKQMSCASTNWSINYLSTPKNTELLIHNRETLQMCLKAIGKRATCCEGESEKSRKVYFSNTHFNETKIKSSKTPCSDFYYKCTQNCDQQSALASSYSPNTNNKHSKFSDLDTAIEVNLTLIILWQALVVQDSGETVTLVGQHHVTFTKLNKSATSYPITKQPDVGPLKFIKDIENIPVPKPSLEVSTHLVHYNFSHESNIKHQFKKKCLCLLPVRMILCNCSRVPVHVLIDTGKSPERLSSSGDQVYISAETTSSGIGTPAPCVGLPSYLSLYQQSQSNAFVWCGHSLIDLHIGPQHSQTVTLTACFSKPGVYNINQLSVFVTYTTDSSEMILQKQSAPSLVVISDISS</sequence>
<dbReference type="InterPro" id="IPR058540">
    <property type="entry name" value="Ig_TPPC8_3rd"/>
</dbReference>
<dbReference type="EMBL" id="KQ417578">
    <property type="protein sequence ID" value="KOF91286.1"/>
    <property type="molecule type" value="Genomic_DNA"/>
</dbReference>
<dbReference type="InterPro" id="IPR058541">
    <property type="entry name" value="Ig_TPPC8_1st"/>
</dbReference>
<evidence type="ECO:0000259" key="4">
    <source>
        <dbReference type="Pfam" id="PF24546"/>
    </source>
</evidence>
<feature type="domain" description="TPPC8 first Ig-like" evidence="3">
    <location>
        <begin position="900"/>
        <end position="1150"/>
    </location>
</feature>
<dbReference type="STRING" id="37653.A0A0L8HPX9"/>
<evidence type="ECO:0000259" key="3">
    <source>
        <dbReference type="Pfam" id="PF24545"/>
    </source>
</evidence>
<dbReference type="PANTHER" id="PTHR12975">
    <property type="entry name" value="TRANSPORT PROTEIN TRAPP"/>
    <property type="match status" value="1"/>
</dbReference>
<evidence type="ECO:0000259" key="1">
    <source>
        <dbReference type="Pfam" id="PF24542"/>
    </source>
</evidence>
<dbReference type="InterPro" id="IPR058538">
    <property type="entry name" value="Ig_TPPC8_2nd"/>
</dbReference>
<reference evidence="5" key="1">
    <citation type="submission" date="2015-07" db="EMBL/GenBank/DDBJ databases">
        <title>MeaNS - Measles Nucleotide Surveillance Program.</title>
        <authorList>
            <person name="Tran T."/>
            <person name="Druce J."/>
        </authorList>
    </citation>
    <scope>NUCLEOTIDE SEQUENCE</scope>
    <source>
        <strain evidence="5">UCB-OBI-ISO-001</strain>
        <tissue evidence="5">Gonad</tissue>
    </source>
</reference>
<gene>
    <name evidence="5" type="ORF">OCBIM_22009239mg</name>
</gene>
<proteinExistence type="predicted"/>
<dbReference type="Pfam" id="PF12739">
    <property type="entry name" value="TRAPPC-Trs85"/>
    <property type="match status" value="3"/>
</dbReference>
<dbReference type="InterPro" id="IPR057651">
    <property type="entry name" value="Ig_TPPC8_C"/>
</dbReference>
<evidence type="ECO:0000313" key="5">
    <source>
        <dbReference type="EMBL" id="KOF91286.1"/>
    </source>
</evidence>
<dbReference type="Pfam" id="PF24546">
    <property type="entry name" value="Ig_TPPC8_3rd"/>
    <property type="match status" value="1"/>
</dbReference>
<dbReference type="InterPro" id="IPR024420">
    <property type="entry name" value="TRAPP_III_complex_Trs85"/>
</dbReference>
<evidence type="ECO:0008006" key="6">
    <source>
        <dbReference type="Google" id="ProtNLM"/>
    </source>
</evidence>
<evidence type="ECO:0000259" key="2">
    <source>
        <dbReference type="Pfam" id="PF24544"/>
    </source>
</evidence>
<dbReference type="InterPro" id="IPR011990">
    <property type="entry name" value="TPR-like_helical_dom_sf"/>
</dbReference>
<dbReference type="Pfam" id="PF24545">
    <property type="entry name" value="Ig_TPPC8_1st"/>
    <property type="match status" value="1"/>
</dbReference>
<dbReference type="SUPFAM" id="SSF48452">
    <property type="entry name" value="TPR-like"/>
    <property type="match status" value="1"/>
</dbReference>